<keyword evidence="3" id="KW-1185">Reference proteome</keyword>
<evidence type="ECO:0000313" key="1">
    <source>
        <dbReference type="EMBL" id="GLV14746.1"/>
    </source>
</evidence>
<proteinExistence type="predicted"/>
<gene>
    <name evidence="1" type="ORF">Heshes_24300</name>
    <name evidence="2" type="ORF">SAMN04489725_11849</name>
</gene>
<protein>
    <submittedName>
        <fullName evidence="2">Uncharacterized protein</fullName>
    </submittedName>
</protein>
<dbReference type="EMBL" id="BSRA01000016">
    <property type="protein sequence ID" value="GLV14746.1"/>
    <property type="molecule type" value="Genomic_DNA"/>
</dbReference>
<reference evidence="3" key="2">
    <citation type="submission" date="2016-10" db="EMBL/GenBank/DDBJ databases">
        <authorList>
            <person name="Varghese N."/>
        </authorList>
    </citation>
    <scope>NUCLEOTIDE SEQUENCE [LARGE SCALE GENOMIC DNA]</scope>
    <source>
        <strain evidence="3">DSM 12489</strain>
    </source>
</reference>
<evidence type="ECO:0000313" key="3">
    <source>
        <dbReference type="Proteomes" id="UP000182589"/>
    </source>
</evidence>
<dbReference type="EMBL" id="FNOJ01000018">
    <property type="protein sequence ID" value="SDW88049.1"/>
    <property type="molecule type" value="Genomic_DNA"/>
</dbReference>
<name>A0A1H2X710_9BACL</name>
<organism evidence="2 3">
    <name type="scientific">Alicyclobacillus hesperidum</name>
    <dbReference type="NCBI Taxonomy" id="89784"/>
    <lineage>
        <taxon>Bacteria</taxon>
        <taxon>Bacillati</taxon>
        <taxon>Bacillota</taxon>
        <taxon>Bacilli</taxon>
        <taxon>Bacillales</taxon>
        <taxon>Alicyclobacillaceae</taxon>
        <taxon>Alicyclobacillus</taxon>
    </lineage>
</organism>
<sequence length="121" mass="13692">MEMQNQTTIGTEELITCQRCRTDKPRSAYRQVANPTICLECYAAKRREARHAQVSEIIEETEGVAKQRVGAYLSPLAYATLRAMSLKYKSDSDVIEQLLLKAYGTMTPDEKAVVAYVRKPM</sequence>
<reference evidence="2" key="1">
    <citation type="submission" date="2016-10" db="EMBL/GenBank/DDBJ databases">
        <authorList>
            <person name="de Groot N.N."/>
        </authorList>
    </citation>
    <scope>NUCLEOTIDE SEQUENCE [LARGE SCALE GENOMIC DNA]</scope>
    <source>
        <strain evidence="2">DSM 12489</strain>
    </source>
</reference>
<dbReference type="AlphaFoldDB" id="A0A1H2X710"/>
<dbReference type="RefSeq" id="WP_074693601.1">
    <property type="nucleotide sequence ID" value="NZ_BSRA01000016.1"/>
</dbReference>
<reference evidence="1" key="3">
    <citation type="submission" date="2023-02" db="EMBL/GenBank/DDBJ databases">
        <title>Proposal of a novel subspecies: Alicyclobacillus hesperidum subspecies aegle.</title>
        <authorList>
            <person name="Goto K."/>
            <person name="Fujii T."/>
            <person name="Yasui K."/>
            <person name="Mochida K."/>
            <person name="Kato-Tanaka Y."/>
            <person name="Morohoshi S."/>
            <person name="An S.Y."/>
            <person name="Kasai H."/>
            <person name="Yokota A."/>
        </authorList>
    </citation>
    <scope>NUCLEOTIDE SEQUENCE</scope>
    <source>
        <strain evidence="1">DSM 12766</strain>
    </source>
</reference>
<accession>A0A1H2X710</accession>
<dbReference type="Proteomes" id="UP000182589">
    <property type="component" value="Unassembled WGS sequence"/>
</dbReference>
<evidence type="ECO:0000313" key="2">
    <source>
        <dbReference type="EMBL" id="SDW88049.1"/>
    </source>
</evidence>
<dbReference type="Proteomes" id="UP001157137">
    <property type="component" value="Unassembled WGS sequence"/>
</dbReference>